<feature type="domain" description="DNA helicase Pif1-like DEAD-box helicase" evidence="1">
    <location>
        <begin position="200"/>
        <end position="376"/>
    </location>
</feature>
<dbReference type="PANTHER" id="PTHR47642:SF5">
    <property type="entry name" value="ATP-DEPENDENT DNA HELICASE"/>
    <property type="match status" value="1"/>
</dbReference>
<sequence length="569" mass="65909">MPKRRRWSVHCNNGYYYKLYKKNPDIIDQQKQNILWVYRICHYALNENHDLAKEKIESLNKMFTYPLSTDLLIQTESAEQKNDKYKKKVGHHLRKITGLTWEQLSKYHIRRDFTAEERKEYDKNRYKGKLKENNSKPKSEQINEQAKVVQELVKEGKTEREIMEIFGFSRSKVKSLKKKSIQDKDNKDNVNFDAALQLLREGHNIRINGGAGTGKTTLLRLFVDNLTDEEKKGTIIVAPSNRAASNVGGITIHKAFNLEPKNYSPNSPYQYMENFPNISKVIIDECSMLRFDLFHQVARIIREIENRENKKIQIILCGDNAQLPPVMPKDDLKSLCKAWKMNKSQIGKGQIEKSPLYNSFQFSEIELTSIIRQDNIADALNCNRVRYKDPSIIKLLNTKVNPEKRYDQNALHLCSYRSEAKNVNETIIQQHDYVHFVEESTMDDSYSLEVYVGMPVYFMLSTSKYSKGDLGKITKINKKTIKVDVIGGNEVLVKKQIIDLDNGMKIRQFPLEPAHAITIHKAQGMTINQDIVIHPPMFDDAMLYTAITRATNLSNVYFTQLLTKKDLGI</sequence>
<name>A0A6N7YCX0_9FIRM</name>
<dbReference type="AlphaFoldDB" id="A0A6N7YCX0"/>
<comment type="caution">
    <text evidence="2">The sequence shown here is derived from an EMBL/GenBank/DDBJ whole genome shotgun (WGS) entry which is preliminary data.</text>
</comment>
<reference evidence="2 3" key="1">
    <citation type="submission" date="2019-08" db="EMBL/GenBank/DDBJ databases">
        <title>In-depth cultivation of the pig gut microbiome towards novel bacterial diversity and tailored functional studies.</title>
        <authorList>
            <person name="Wylensek D."/>
            <person name="Hitch T.C.A."/>
            <person name="Clavel T."/>
        </authorList>
    </citation>
    <scope>NUCLEOTIDE SEQUENCE [LARGE SCALE GENOMIC DNA]</scope>
    <source>
        <strain evidence="2 3">BSM-383-APC-4H</strain>
    </source>
</reference>
<protein>
    <submittedName>
        <fullName evidence="2">AAA family ATPase</fullName>
    </submittedName>
</protein>
<proteinExistence type="predicted"/>
<dbReference type="Gene3D" id="3.40.50.300">
    <property type="entry name" value="P-loop containing nucleotide triphosphate hydrolases"/>
    <property type="match status" value="2"/>
</dbReference>
<evidence type="ECO:0000259" key="1">
    <source>
        <dbReference type="Pfam" id="PF05970"/>
    </source>
</evidence>
<evidence type="ECO:0000313" key="2">
    <source>
        <dbReference type="EMBL" id="MSU81344.1"/>
    </source>
</evidence>
<dbReference type="GO" id="GO:0003678">
    <property type="term" value="F:DNA helicase activity"/>
    <property type="evidence" value="ECO:0007669"/>
    <property type="project" value="InterPro"/>
</dbReference>
<gene>
    <name evidence="2" type="ORF">FYJ25_02970</name>
</gene>
<dbReference type="PANTHER" id="PTHR47642">
    <property type="entry name" value="ATP-DEPENDENT DNA HELICASE"/>
    <property type="match status" value="1"/>
</dbReference>
<dbReference type="InterPro" id="IPR010285">
    <property type="entry name" value="DNA_helicase_pif1-like_DEAD"/>
</dbReference>
<dbReference type="InterPro" id="IPR051055">
    <property type="entry name" value="PIF1_helicase"/>
</dbReference>
<dbReference type="Proteomes" id="UP000433359">
    <property type="component" value="Unassembled WGS sequence"/>
</dbReference>
<evidence type="ECO:0000313" key="3">
    <source>
        <dbReference type="Proteomes" id="UP000433359"/>
    </source>
</evidence>
<dbReference type="SUPFAM" id="SSF52540">
    <property type="entry name" value="P-loop containing nucleoside triphosphate hydrolases"/>
    <property type="match status" value="2"/>
</dbReference>
<dbReference type="Pfam" id="PF05970">
    <property type="entry name" value="PIF1"/>
    <property type="match status" value="1"/>
</dbReference>
<dbReference type="RefSeq" id="WP_154580507.1">
    <property type="nucleotide sequence ID" value="NZ_VULP01000003.1"/>
</dbReference>
<dbReference type="CDD" id="cd18809">
    <property type="entry name" value="SF1_C_RecD"/>
    <property type="match status" value="1"/>
</dbReference>
<dbReference type="EMBL" id="VULP01000003">
    <property type="protein sequence ID" value="MSU81344.1"/>
    <property type="molecule type" value="Genomic_DNA"/>
</dbReference>
<dbReference type="InterPro" id="IPR027417">
    <property type="entry name" value="P-loop_NTPase"/>
</dbReference>
<dbReference type="GO" id="GO:0006281">
    <property type="term" value="P:DNA repair"/>
    <property type="evidence" value="ECO:0007669"/>
    <property type="project" value="InterPro"/>
</dbReference>
<dbReference type="GO" id="GO:0000723">
    <property type="term" value="P:telomere maintenance"/>
    <property type="evidence" value="ECO:0007669"/>
    <property type="project" value="InterPro"/>
</dbReference>
<organism evidence="2 3">
    <name type="scientific">Anaerobutyricum soehngenii</name>
    <dbReference type="NCBI Taxonomy" id="105843"/>
    <lineage>
        <taxon>Bacteria</taxon>
        <taxon>Bacillati</taxon>
        <taxon>Bacillota</taxon>
        <taxon>Clostridia</taxon>
        <taxon>Lachnospirales</taxon>
        <taxon>Lachnospiraceae</taxon>
        <taxon>Anaerobutyricum</taxon>
    </lineage>
</organism>
<accession>A0A6N7YCX0</accession>